<evidence type="ECO:0000256" key="5">
    <source>
        <dbReference type="ARBA" id="ARBA00023242"/>
    </source>
</evidence>
<comment type="caution">
    <text evidence="6">The sequence shown here is derived from an EMBL/GenBank/DDBJ whole genome shotgun (WGS) entry which is preliminary data.</text>
</comment>
<gene>
    <name evidence="6" type="ORF">EK21DRAFT_119458</name>
</gene>
<keyword evidence="5" id="KW-0539">Nucleus</keyword>
<dbReference type="OrthoDB" id="5370478at2759"/>
<dbReference type="GO" id="GO:0046872">
    <property type="term" value="F:metal ion binding"/>
    <property type="evidence" value="ECO:0007669"/>
    <property type="project" value="UniProtKB-KW"/>
</dbReference>
<sequence>MRRSNDSRRNITPYENGSSFKELEDDGQRLKNALPRHLTLTPRNTSHHMTYKIGRTYLLIHAVHTLCTIALYREYLPFLPFSVKRPLGPLDEPRIDEKKFPLPHPDLWVQQARHCFCVARDFADLFKACRAANSLAERPFAGFTYYIVSWCALYCHFFPRMDPDRAQDSRLQPSVWNSINAIIVDMEARFVIPNQWLDYISNGGLPGSTNSDRGGDAGLKD</sequence>
<evidence type="ECO:0000313" key="6">
    <source>
        <dbReference type="EMBL" id="KAF2022720.1"/>
    </source>
</evidence>
<name>A0A9P4GVG3_9PLEO</name>
<dbReference type="PANTHER" id="PTHR47338">
    <property type="entry name" value="ZN(II)2CYS6 TRANSCRIPTION FACTOR (EUROFUNG)-RELATED"/>
    <property type="match status" value="1"/>
</dbReference>
<keyword evidence="4" id="KW-0804">Transcription</keyword>
<proteinExistence type="predicted"/>
<evidence type="ECO:0000256" key="2">
    <source>
        <dbReference type="ARBA" id="ARBA00022723"/>
    </source>
</evidence>
<accession>A0A9P4GVG3</accession>
<dbReference type="PANTHER" id="PTHR47338:SF5">
    <property type="entry name" value="ZN(II)2CYS6 TRANSCRIPTION FACTOR (EUROFUNG)"/>
    <property type="match status" value="1"/>
</dbReference>
<keyword evidence="3" id="KW-0805">Transcription regulation</keyword>
<evidence type="ECO:0000256" key="1">
    <source>
        <dbReference type="ARBA" id="ARBA00004123"/>
    </source>
</evidence>
<evidence type="ECO:0000256" key="3">
    <source>
        <dbReference type="ARBA" id="ARBA00023015"/>
    </source>
</evidence>
<reference evidence="6" key="1">
    <citation type="journal article" date="2020" name="Stud. Mycol.">
        <title>101 Dothideomycetes genomes: a test case for predicting lifestyles and emergence of pathogens.</title>
        <authorList>
            <person name="Haridas S."/>
            <person name="Albert R."/>
            <person name="Binder M."/>
            <person name="Bloem J."/>
            <person name="Labutti K."/>
            <person name="Salamov A."/>
            <person name="Andreopoulos B."/>
            <person name="Baker S."/>
            <person name="Barry K."/>
            <person name="Bills G."/>
            <person name="Bluhm B."/>
            <person name="Cannon C."/>
            <person name="Castanera R."/>
            <person name="Culley D."/>
            <person name="Daum C."/>
            <person name="Ezra D."/>
            <person name="Gonzalez J."/>
            <person name="Henrissat B."/>
            <person name="Kuo A."/>
            <person name="Liang C."/>
            <person name="Lipzen A."/>
            <person name="Lutzoni F."/>
            <person name="Magnuson J."/>
            <person name="Mondo S."/>
            <person name="Nolan M."/>
            <person name="Ohm R."/>
            <person name="Pangilinan J."/>
            <person name="Park H.-J."/>
            <person name="Ramirez L."/>
            <person name="Alfaro M."/>
            <person name="Sun H."/>
            <person name="Tritt A."/>
            <person name="Yoshinaga Y."/>
            <person name="Zwiers L.-H."/>
            <person name="Turgeon B."/>
            <person name="Goodwin S."/>
            <person name="Spatafora J."/>
            <person name="Crous P."/>
            <person name="Grigoriev I."/>
        </authorList>
    </citation>
    <scope>NUCLEOTIDE SEQUENCE</scope>
    <source>
        <strain evidence="6">CBS 110217</strain>
    </source>
</reference>
<dbReference type="GO" id="GO:0005634">
    <property type="term" value="C:nucleus"/>
    <property type="evidence" value="ECO:0007669"/>
    <property type="project" value="UniProtKB-SubCell"/>
</dbReference>
<protein>
    <submittedName>
        <fullName evidence="6">Uncharacterized protein</fullName>
    </submittedName>
</protein>
<dbReference type="EMBL" id="ML978462">
    <property type="protein sequence ID" value="KAF2022720.1"/>
    <property type="molecule type" value="Genomic_DNA"/>
</dbReference>
<comment type="subcellular location">
    <subcellularLocation>
        <location evidence="1">Nucleus</location>
    </subcellularLocation>
</comment>
<keyword evidence="2" id="KW-0479">Metal-binding</keyword>
<dbReference type="AlphaFoldDB" id="A0A9P4GVG3"/>
<evidence type="ECO:0000256" key="4">
    <source>
        <dbReference type="ARBA" id="ARBA00023163"/>
    </source>
</evidence>
<keyword evidence="7" id="KW-1185">Reference proteome</keyword>
<dbReference type="InterPro" id="IPR050815">
    <property type="entry name" value="TF_fung"/>
</dbReference>
<dbReference type="GO" id="GO:0000981">
    <property type="term" value="F:DNA-binding transcription factor activity, RNA polymerase II-specific"/>
    <property type="evidence" value="ECO:0007669"/>
    <property type="project" value="InterPro"/>
</dbReference>
<organism evidence="6 7">
    <name type="scientific">Setomelanomma holmii</name>
    <dbReference type="NCBI Taxonomy" id="210430"/>
    <lineage>
        <taxon>Eukaryota</taxon>
        <taxon>Fungi</taxon>
        <taxon>Dikarya</taxon>
        <taxon>Ascomycota</taxon>
        <taxon>Pezizomycotina</taxon>
        <taxon>Dothideomycetes</taxon>
        <taxon>Pleosporomycetidae</taxon>
        <taxon>Pleosporales</taxon>
        <taxon>Pleosporineae</taxon>
        <taxon>Phaeosphaeriaceae</taxon>
        <taxon>Setomelanomma</taxon>
    </lineage>
</organism>
<dbReference type="Proteomes" id="UP000799777">
    <property type="component" value="Unassembled WGS sequence"/>
</dbReference>
<evidence type="ECO:0000313" key="7">
    <source>
        <dbReference type="Proteomes" id="UP000799777"/>
    </source>
</evidence>